<evidence type="ECO:0000259" key="20">
    <source>
        <dbReference type="PROSITE" id="PS50178"/>
    </source>
</evidence>
<dbReference type="Pfam" id="PF01363">
    <property type="entry name" value="FYVE"/>
    <property type="match status" value="1"/>
</dbReference>
<feature type="compositionally biased region" description="Polar residues" evidence="18">
    <location>
        <begin position="68"/>
        <end position="78"/>
    </location>
</feature>
<feature type="compositionally biased region" description="Low complexity" evidence="18">
    <location>
        <begin position="345"/>
        <end position="376"/>
    </location>
</feature>
<evidence type="ECO:0000256" key="18">
    <source>
        <dbReference type="SAM" id="MobiDB-lite"/>
    </source>
</evidence>
<keyword evidence="16" id="KW-0449">Lipoprotein</keyword>
<evidence type="ECO:0000313" key="22">
    <source>
        <dbReference type="Proteomes" id="UP000275385"/>
    </source>
</evidence>
<feature type="region of interest" description="Disordered" evidence="18">
    <location>
        <begin position="411"/>
        <end position="440"/>
    </location>
</feature>
<evidence type="ECO:0000256" key="10">
    <source>
        <dbReference type="ARBA" id="ARBA00022753"/>
    </source>
</evidence>
<keyword evidence="10" id="KW-0967">Endosome</keyword>
<evidence type="ECO:0000256" key="17">
    <source>
        <dbReference type="PROSITE-ProRule" id="PRU00175"/>
    </source>
</evidence>
<evidence type="ECO:0000256" key="8">
    <source>
        <dbReference type="ARBA" id="ARBA00022707"/>
    </source>
</evidence>
<feature type="compositionally biased region" description="Polar residues" evidence="18">
    <location>
        <begin position="91"/>
        <end position="101"/>
    </location>
</feature>
<dbReference type="SMART" id="SM00184">
    <property type="entry name" value="RING"/>
    <property type="match status" value="2"/>
</dbReference>
<dbReference type="SMART" id="SM00064">
    <property type="entry name" value="FYVE"/>
    <property type="match status" value="1"/>
</dbReference>
<keyword evidence="11 17" id="KW-0863">Zinc-finger</keyword>
<evidence type="ECO:0000313" key="21">
    <source>
        <dbReference type="EMBL" id="RKU40644.1"/>
    </source>
</evidence>
<name>A0A420XYA8_9PEZI</name>
<dbReference type="GO" id="GO:0043161">
    <property type="term" value="P:proteasome-mediated ubiquitin-dependent protein catabolic process"/>
    <property type="evidence" value="ECO:0007669"/>
    <property type="project" value="TreeGrafter"/>
</dbReference>
<dbReference type="AlphaFoldDB" id="A0A420XYA8"/>
<evidence type="ECO:0000256" key="5">
    <source>
        <dbReference type="ARBA" id="ARBA00004906"/>
    </source>
</evidence>
<comment type="pathway">
    <text evidence="5">Protein modification; protein ubiquitination.</text>
</comment>
<evidence type="ECO:0000256" key="6">
    <source>
        <dbReference type="ARBA" id="ARBA00012483"/>
    </source>
</evidence>
<dbReference type="PROSITE" id="PS50089">
    <property type="entry name" value="ZF_RING_2"/>
    <property type="match status" value="1"/>
</dbReference>
<dbReference type="SUPFAM" id="SSF57850">
    <property type="entry name" value="RING/U-box"/>
    <property type="match status" value="1"/>
</dbReference>
<dbReference type="CDD" id="cd16489">
    <property type="entry name" value="mRING-CH-C4HC2H_ZNRF"/>
    <property type="match status" value="1"/>
</dbReference>
<evidence type="ECO:0000256" key="14">
    <source>
        <dbReference type="ARBA" id="ARBA00023136"/>
    </source>
</evidence>
<feature type="region of interest" description="Disordered" evidence="18">
    <location>
        <begin position="331"/>
        <end position="383"/>
    </location>
</feature>
<proteinExistence type="predicted"/>
<dbReference type="GO" id="GO:0008270">
    <property type="term" value="F:zinc ion binding"/>
    <property type="evidence" value="ECO:0007669"/>
    <property type="project" value="UniProtKB-KW"/>
</dbReference>
<feature type="region of interest" description="Disordered" evidence="18">
    <location>
        <begin position="48"/>
        <end position="146"/>
    </location>
</feature>
<feature type="compositionally biased region" description="Polar residues" evidence="18">
    <location>
        <begin position="134"/>
        <end position="146"/>
    </location>
</feature>
<dbReference type="PANTHER" id="PTHR46661:SF4">
    <property type="entry name" value="RING-TYPE DOMAIN-CONTAINING PROTEIN"/>
    <property type="match status" value="1"/>
</dbReference>
<organism evidence="21 22">
    <name type="scientific">Coniochaeta pulveracea</name>
    <dbReference type="NCBI Taxonomy" id="177199"/>
    <lineage>
        <taxon>Eukaryota</taxon>
        <taxon>Fungi</taxon>
        <taxon>Dikarya</taxon>
        <taxon>Ascomycota</taxon>
        <taxon>Pezizomycotina</taxon>
        <taxon>Sordariomycetes</taxon>
        <taxon>Sordariomycetidae</taxon>
        <taxon>Coniochaetales</taxon>
        <taxon>Coniochaetaceae</taxon>
        <taxon>Coniochaeta</taxon>
    </lineage>
</organism>
<dbReference type="Pfam" id="PF13639">
    <property type="entry name" value="zf-RING_2"/>
    <property type="match status" value="1"/>
</dbReference>
<comment type="caution">
    <text evidence="21">The sequence shown here is derived from an EMBL/GenBank/DDBJ whole genome shotgun (WGS) entry which is preliminary data.</text>
</comment>
<keyword evidence="15" id="KW-0458">Lysosome</keyword>
<keyword evidence="9" id="KW-0479">Metal-binding</keyword>
<feature type="compositionally biased region" description="Polar residues" evidence="18">
    <location>
        <begin position="162"/>
        <end position="171"/>
    </location>
</feature>
<gene>
    <name evidence="21" type="ORF">DL546_000117</name>
</gene>
<keyword evidence="22" id="KW-1185">Reference proteome</keyword>
<feature type="compositionally biased region" description="Low complexity" evidence="18">
    <location>
        <begin position="181"/>
        <end position="192"/>
    </location>
</feature>
<sequence>MNREQTAQIADLNIEDSQSSVCHWRVLPGNPASCSRYWDCPSHLVERTSTPAAKNDQDEERTRRSPHMSGNVQRTNSSDSRRSEILRRAASGTQTSGPSFLQQQRQPPPSPSAARGTSQNQSLPDGSAMRPPQGSASNPIVLTDSPPQQRRFSMLDVGGIANTPSNRGTPTRPSPGLYPGSSRPSNTSWPSSADTSVPSRPRISSGASFLQQRAIQQQASTNPTFATSSGNPGRDAFALPRWQPDEEVTHCPICGDPFGYWVRRHHCRKCGRVVCNKCSPHRITIPYQYIVRPPGAPRVYPPGSVSPYGEGGFADFSSIGGGERVRLCNPCVPDPNISPPSGGHTRSVSSTTRPSASAASPLNPSSSDASPRSRSATMGHQTSQASLFTVDTSPAFLFALDTSHRPIIPRHRLRSSRVSASGHSDNTAEASGSVPSSSRIAIHAPQPRRQIPEEDECPVCHLELPSRTLPDFEAQREAHITSCIASHSAFSSTPSGAGAGTSPATPSSAARRWRTGMFPYKATEKDCADDAECTICLEEFEVGVDMARLECLCRFHRRCIDAWFEGHPGQCPIHQHGEYGP</sequence>
<evidence type="ECO:0000256" key="12">
    <source>
        <dbReference type="ARBA" id="ARBA00022786"/>
    </source>
</evidence>
<evidence type="ECO:0000256" key="2">
    <source>
        <dbReference type="ARBA" id="ARBA00004170"/>
    </source>
</evidence>
<dbReference type="InterPro" id="IPR001841">
    <property type="entry name" value="Znf_RING"/>
</dbReference>
<protein>
    <recommendedName>
        <fullName evidence="6">RING-type E3 ubiquitin transferase</fullName>
        <ecNumber evidence="6">2.3.2.27</ecNumber>
    </recommendedName>
</protein>
<dbReference type="EMBL" id="QVQW01000095">
    <property type="protein sequence ID" value="RKU40644.1"/>
    <property type="molecule type" value="Genomic_DNA"/>
</dbReference>
<dbReference type="STRING" id="177199.A0A420XYA8"/>
<feature type="compositionally biased region" description="Polar residues" evidence="18">
    <location>
        <begin position="416"/>
        <end position="439"/>
    </location>
</feature>
<evidence type="ECO:0000256" key="3">
    <source>
        <dbReference type="ARBA" id="ARBA00004177"/>
    </source>
</evidence>
<accession>A0A420XYA8</accession>
<dbReference type="InterPro" id="IPR017455">
    <property type="entry name" value="Znf_FYVE-rel"/>
</dbReference>
<feature type="domain" description="RING-type" evidence="19">
    <location>
        <begin position="533"/>
        <end position="575"/>
    </location>
</feature>
<evidence type="ECO:0000256" key="4">
    <source>
        <dbReference type="ARBA" id="ARBA00004371"/>
    </source>
</evidence>
<dbReference type="OrthoDB" id="660555at2759"/>
<keyword evidence="13" id="KW-0862">Zinc</keyword>
<evidence type="ECO:0000256" key="13">
    <source>
        <dbReference type="ARBA" id="ARBA00022833"/>
    </source>
</evidence>
<evidence type="ECO:0000256" key="1">
    <source>
        <dbReference type="ARBA" id="ARBA00000900"/>
    </source>
</evidence>
<evidence type="ECO:0000256" key="9">
    <source>
        <dbReference type="ARBA" id="ARBA00022723"/>
    </source>
</evidence>
<dbReference type="InterPro" id="IPR051878">
    <property type="entry name" value="ZNRF_ubiq-protein_ligase"/>
</dbReference>
<dbReference type="InterPro" id="IPR013083">
    <property type="entry name" value="Znf_RING/FYVE/PHD"/>
</dbReference>
<dbReference type="InterPro" id="IPR000306">
    <property type="entry name" value="Znf_FYVE"/>
</dbReference>
<evidence type="ECO:0000256" key="15">
    <source>
        <dbReference type="ARBA" id="ARBA00023228"/>
    </source>
</evidence>
<keyword evidence="12" id="KW-0833">Ubl conjugation pathway</keyword>
<dbReference type="PROSITE" id="PS50178">
    <property type="entry name" value="ZF_FYVE"/>
    <property type="match status" value="1"/>
</dbReference>
<dbReference type="SUPFAM" id="SSF57903">
    <property type="entry name" value="FYVE/PHD zinc finger"/>
    <property type="match status" value="1"/>
</dbReference>
<dbReference type="GO" id="GO:0070936">
    <property type="term" value="P:protein K48-linked ubiquitination"/>
    <property type="evidence" value="ECO:0007669"/>
    <property type="project" value="TreeGrafter"/>
</dbReference>
<evidence type="ECO:0000256" key="11">
    <source>
        <dbReference type="ARBA" id="ARBA00022771"/>
    </source>
</evidence>
<feature type="domain" description="FYVE-type" evidence="20">
    <location>
        <begin position="245"/>
        <end position="336"/>
    </location>
</feature>
<keyword evidence="8" id="KW-0519">Myristate</keyword>
<evidence type="ECO:0000256" key="16">
    <source>
        <dbReference type="ARBA" id="ARBA00023288"/>
    </source>
</evidence>
<dbReference type="Gene3D" id="3.30.40.10">
    <property type="entry name" value="Zinc/RING finger domain, C3HC4 (zinc finger)"/>
    <property type="match status" value="2"/>
</dbReference>
<dbReference type="PANTHER" id="PTHR46661">
    <property type="entry name" value="E3 UBIQUITIN-PROTEIN LIGASE ZNRF1-LIKE PROTEIN"/>
    <property type="match status" value="1"/>
</dbReference>
<dbReference type="Proteomes" id="UP000275385">
    <property type="component" value="Unassembled WGS sequence"/>
</dbReference>
<comment type="catalytic activity">
    <reaction evidence="1">
        <text>S-ubiquitinyl-[E2 ubiquitin-conjugating enzyme]-L-cysteine + [acceptor protein]-L-lysine = [E2 ubiquitin-conjugating enzyme]-L-cysteine + N(6)-ubiquitinyl-[acceptor protein]-L-lysine.</text>
        <dbReference type="EC" id="2.3.2.27"/>
    </reaction>
</comment>
<dbReference type="EC" id="2.3.2.27" evidence="6"/>
<keyword evidence="14" id="KW-0472">Membrane</keyword>
<evidence type="ECO:0000259" key="19">
    <source>
        <dbReference type="PROSITE" id="PS50089"/>
    </source>
</evidence>
<reference evidence="21 22" key="1">
    <citation type="submission" date="2018-08" db="EMBL/GenBank/DDBJ databases">
        <title>Draft genome of the lignicolous fungus Coniochaeta pulveracea.</title>
        <authorList>
            <person name="Borstlap C.J."/>
            <person name="De Witt R.N."/>
            <person name="Botha A."/>
            <person name="Volschenk H."/>
        </authorList>
    </citation>
    <scope>NUCLEOTIDE SEQUENCE [LARGE SCALE GENOMIC DNA]</scope>
    <source>
        <strain evidence="21 22">CAB683</strain>
    </source>
</reference>
<keyword evidence="7" id="KW-0808">Transferase</keyword>
<comment type="subcellular location">
    <subcellularLocation>
        <location evidence="3">Endosome</location>
    </subcellularLocation>
    <subcellularLocation>
        <location evidence="4">Lysosome</location>
    </subcellularLocation>
    <subcellularLocation>
        <location evidence="2">Membrane</location>
        <topology evidence="2">Peripheral membrane protein</topology>
    </subcellularLocation>
</comment>
<dbReference type="GO" id="GO:0061630">
    <property type="term" value="F:ubiquitin protein ligase activity"/>
    <property type="evidence" value="ECO:0007669"/>
    <property type="project" value="UniProtKB-EC"/>
</dbReference>
<feature type="region of interest" description="Disordered" evidence="18">
    <location>
        <begin position="158"/>
        <end position="204"/>
    </location>
</feature>
<dbReference type="GO" id="GO:0016020">
    <property type="term" value="C:membrane"/>
    <property type="evidence" value="ECO:0007669"/>
    <property type="project" value="UniProtKB-SubCell"/>
</dbReference>
<evidence type="ECO:0000256" key="7">
    <source>
        <dbReference type="ARBA" id="ARBA00022679"/>
    </source>
</evidence>
<dbReference type="InterPro" id="IPR011011">
    <property type="entry name" value="Znf_FYVE_PHD"/>
</dbReference>
<dbReference type="GO" id="GO:0005768">
    <property type="term" value="C:endosome"/>
    <property type="evidence" value="ECO:0007669"/>
    <property type="project" value="UniProtKB-SubCell"/>
</dbReference>